<dbReference type="Pfam" id="PF12555">
    <property type="entry name" value="SteA-like_C"/>
    <property type="match status" value="1"/>
</dbReference>
<evidence type="ECO:0000313" key="8">
    <source>
        <dbReference type="Proteomes" id="UP000283479"/>
    </source>
</evidence>
<evidence type="ECO:0000313" key="7">
    <source>
        <dbReference type="EMBL" id="RVW04377.1"/>
    </source>
</evidence>
<dbReference type="AlphaFoldDB" id="A0A3S3B6M0"/>
<evidence type="ECO:0000256" key="4">
    <source>
        <dbReference type="ARBA" id="ARBA00022840"/>
    </source>
</evidence>
<feature type="transmembrane region" description="Helical" evidence="5">
    <location>
        <begin position="345"/>
        <end position="367"/>
    </location>
</feature>
<protein>
    <submittedName>
        <fullName evidence="7">Thiamine pyrophosphokinase</fullName>
    </submittedName>
</protein>
<keyword evidence="8" id="KW-1185">Reference proteome</keyword>
<evidence type="ECO:0000256" key="5">
    <source>
        <dbReference type="SAM" id="Phobius"/>
    </source>
</evidence>
<comment type="caution">
    <text evidence="7">The sequence shown here is derived from an EMBL/GenBank/DDBJ whole genome shotgun (WGS) entry which is preliminary data.</text>
</comment>
<organism evidence="7 8">
    <name type="scientific">Rhodococcus xishaensis</name>
    <dbReference type="NCBI Taxonomy" id="2487364"/>
    <lineage>
        <taxon>Bacteria</taxon>
        <taxon>Bacillati</taxon>
        <taxon>Actinomycetota</taxon>
        <taxon>Actinomycetes</taxon>
        <taxon>Mycobacteriales</taxon>
        <taxon>Nocardiaceae</taxon>
        <taxon>Rhodococcus</taxon>
    </lineage>
</organism>
<sequence>MKMPALLSRKTEPLPGISGIARVGRDTGKLLRRAGHGDVVVLDEIDLDRVTADALVTAGVLAVVNASPSITGRYPNLGPEVLVANGIVLIDATDAEIFTEIKDGSKVRLHEGAVYAGERRLAEGAELTEAEISDRMIEAKTGLVDHLEAFSGNAIEFIRSESPLLIDGVGVPDIEVNLEDRHVVVVAGGPDHQSDLKALRPFIKEYSPILVGVGTGADALTKAGYRPDLIVGDPDGITSETLKCGAEVVLPADSDGHAPGLSRIQDLGVGAVTFPSSASASELALLLADRHGASLIVTVGSKVSLDEFFDSARRDTNPAAFITRLRVGPKLVDAKAVATLYRSRVSGAAIALLVLAALTAVIVALAVSNVGGDAVDWAIDTWNSFALWVQDLFE</sequence>
<dbReference type="InterPro" id="IPR047795">
    <property type="entry name" value="Put_SteA-like"/>
</dbReference>
<evidence type="ECO:0000256" key="1">
    <source>
        <dbReference type="ARBA" id="ARBA00022679"/>
    </source>
</evidence>
<keyword evidence="1" id="KW-0808">Transferase</keyword>
<dbReference type="NCBIfam" id="NF040608">
    <property type="entry name" value="division_SteA"/>
    <property type="match status" value="1"/>
</dbReference>
<proteinExistence type="predicted"/>
<evidence type="ECO:0000256" key="3">
    <source>
        <dbReference type="ARBA" id="ARBA00022777"/>
    </source>
</evidence>
<dbReference type="InterPro" id="IPR036759">
    <property type="entry name" value="TPK_catalytic_sf"/>
</dbReference>
<evidence type="ECO:0000256" key="2">
    <source>
        <dbReference type="ARBA" id="ARBA00022741"/>
    </source>
</evidence>
<keyword evidence="3 7" id="KW-0418">Kinase</keyword>
<dbReference type="GO" id="GO:0009229">
    <property type="term" value="P:thiamine diphosphate biosynthetic process"/>
    <property type="evidence" value="ECO:0007669"/>
    <property type="project" value="InterPro"/>
</dbReference>
<feature type="domain" description="SteA-like C-terminal" evidence="6">
    <location>
        <begin position="335"/>
        <end position="386"/>
    </location>
</feature>
<dbReference type="RefSeq" id="WP_127952338.1">
    <property type="nucleotide sequence ID" value="NZ_RKLO01000002.1"/>
</dbReference>
<reference evidence="7 8" key="1">
    <citation type="submission" date="2018-11" db="EMBL/GenBank/DDBJ databases">
        <title>Rhodococcus spongicola sp. nov. and Rhodococcus xishaensis sp. nov. from marine sponges.</title>
        <authorList>
            <person name="Li L."/>
            <person name="Lin H.W."/>
        </authorList>
    </citation>
    <scope>NUCLEOTIDE SEQUENCE [LARGE SCALE GENOMIC DNA]</scope>
    <source>
        <strain evidence="7 8">LHW51113</strain>
    </source>
</reference>
<dbReference type="InterPro" id="IPR022215">
    <property type="entry name" value="SteA-like_C"/>
</dbReference>
<dbReference type="Gene3D" id="3.40.50.10240">
    <property type="entry name" value="Thiamin pyrophosphokinase, catalytic domain"/>
    <property type="match status" value="1"/>
</dbReference>
<name>A0A3S3B6M0_9NOCA</name>
<dbReference type="EMBL" id="RKLO01000002">
    <property type="protein sequence ID" value="RVW04377.1"/>
    <property type="molecule type" value="Genomic_DNA"/>
</dbReference>
<dbReference type="GO" id="GO:0005524">
    <property type="term" value="F:ATP binding"/>
    <property type="evidence" value="ECO:0007669"/>
    <property type="project" value="UniProtKB-KW"/>
</dbReference>
<keyword evidence="5" id="KW-0472">Membrane</keyword>
<dbReference type="GO" id="GO:0016301">
    <property type="term" value="F:kinase activity"/>
    <property type="evidence" value="ECO:0007669"/>
    <property type="project" value="UniProtKB-KW"/>
</dbReference>
<gene>
    <name evidence="7" type="ORF">EGT50_07485</name>
</gene>
<dbReference type="OrthoDB" id="5169996at2"/>
<keyword evidence="4" id="KW-0067">ATP-binding</keyword>
<dbReference type="GO" id="GO:0004788">
    <property type="term" value="F:thiamine diphosphokinase activity"/>
    <property type="evidence" value="ECO:0007669"/>
    <property type="project" value="InterPro"/>
</dbReference>
<dbReference type="SUPFAM" id="SSF63999">
    <property type="entry name" value="Thiamin pyrophosphokinase, catalytic domain"/>
    <property type="match status" value="1"/>
</dbReference>
<evidence type="ECO:0000259" key="6">
    <source>
        <dbReference type="Pfam" id="PF12555"/>
    </source>
</evidence>
<dbReference type="Proteomes" id="UP000283479">
    <property type="component" value="Unassembled WGS sequence"/>
</dbReference>
<keyword evidence="5" id="KW-0812">Transmembrane</keyword>
<accession>A0A3S3B6M0</accession>
<keyword evidence="2" id="KW-0547">Nucleotide-binding</keyword>
<keyword evidence="5" id="KW-1133">Transmembrane helix</keyword>